<organism evidence="2 3">
    <name type="scientific">Trichomonascus ciferrii</name>
    <dbReference type="NCBI Taxonomy" id="44093"/>
    <lineage>
        <taxon>Eukaryota</taxon>
        <taxon>Fungi</taxon>
        <taxon>Dikarya</taxon>
        <taxon>Ascomycota</taxon>
        <taxon>Saccharomycotina</taxon>
        <taxon>Dipodascomycetes</taxon>
        <taxon>Dipodascales</taxon>
        <taxon>Trichomonascaceae</taxon>
        <taxon>Trichomonascus</taxon>
        <taxon>Trichomonascus ciferrii complex</taxon>
    </lineage>
</organism>
<keyword evidence="3" id="KW-1185">Reference proteome</keyword>
<evidence type="ECO:0000313" key="3">
    <source>
        <dbReference type="Proteomes" id="UP000761534"/>
    </source>
</evidence>
<evidence type="ECO:0000313" key="2">
    <source>
        <dbReference type="EMBL" id="KAA8902513.1"/>
    </source>
</evidence>
<reference evidence="2" key="1">
    <citation type="journal article" date="2019" name="G3 (Bethesda)">
        <title>Genome Assemblies of Two Rare Opportunistic Yeast Pathogens: Diutina rugosa (syn. Candida rugosa) and Trichomonascus ciferrii (syn. Candida ciferrii).</title>
        <authorList>
            <person name="Mixao V."/>
            <person name="Saus E."/>
            <person name="Hansen A.P."/>
            <person name="Lass-Florl C."/>
            <person name="Gabaldon T."/>
        </authorList>
    </citation>
    <scope>NUCLEOTIDE SEQUENCE</scope>
    <source>
        <strain evidence="2">CBS 4856</strain>
    </source>
</reference>
<accession>A0A642UNZ0</accession>
<dbReference type="SUPFAM" id="SSF52047">
    <property type="entry name" value="RNI-like"/>
    <property type="match status" value="1"/>
</dbReference>
<dbReference type="Pfam" id="PF12937">
    <property type="entry name" value="F-box-like"/>
    <property type="match status" value="1"/>
</dbReference>
<dbReference type="InterPro" id="IPR032675">
    <property type="entry name" value="LRR_dom_sf"/>
</dbReference>
<dbReference type="EMBL" id="SWFS01000466">
    <property type="protein sequence ID" value="KAA8902513.1"/>
    <property type="molecule type" value="Genomic_DNA"/>
</dbReference>
<protein>
    <recommendedName>
        <fullName evidence="1">F-box domain-containing protein</fullName>
    </recommendedName>
</protein>
<proteinExistence type="predicted"/>
<dbReference type="Proteomes" id="UP000761534">
    <property type="component" value="Unassembled WGS sequence"/>
</dbReference>
<dbReference type="VEuPathDB" id="FungiDB:TRICI_005874"/>
<dbReference type="AlphaFoldDB" id="A0A642UNZ0"/>
<dbReference type="PROSITE" id="PS50181">
    <property type="entry name" value="FBOX"/>
    <property type="match status" value="1"/>
</dbReference>
<feature type="domain" description="F-box" evidence="1">
    <location>
        <begin position="1"/>
        <end position="45"/>
    </location>
</feature>
<gene>
    <name evidence="2" type="ORF">TRICI_005874</name>
</gene>
<name>A0A642UNZ0_9ASCO</name>
<comment type="caution">
    <text evidence="2">The sequence shown here is derived from an EMBL/GenBank/DDBJ whole genome shotgun (WGS) entry which is preliminary data.</text>
</comment>
<dbReference type="InterPro" id="IPR001810">
    <property type="entry name" value="F-box_dom"/>
</dbReference>
<dbReference type="InterPro" id="IPR036047">
    <property type="entry name" value="F-box-like_dom_sf"/>
</dbReference>
<sequence>MNILSLPPELVRNIADNLGTKELLDLQQACRDMRRIVAPLIWSHIHLDVSPDLDRMYSLGVDACRLPRYKGECETVCRPRTFFNEHKCRKRTIKVDHRCIADFCSAFLSDHDVGAYTSAFESTRTLTLNLYDYPSAWVNLELDPATTREEIGRQDPATLFTWVLETLVPQRFTKINRIDITTSTRHIRPTRLSRLINILWEAFPVAEKNVDLKLLGSAPLLPKILCDSSRIVELKLYNESKTQNGSDSVTSLLNNHKLPTSVERFSISCDMVTNFQLLRSFLSHCDKLKELMIRALVLDECSFEWIPDTVLSLSLVDIYCESNTQTHPTVLNGVESLEVINSCADVFDTLRLPNLKRLKFEGNEVPSESLDAFLSECPKLEQLDASNLAYDQLADILSSASSSISSLIINPSVEIRDFGVDCLNKFAVAAKEHEIKFTLLKAKGWDDDVTNVLKQLLSGLPHCSDMYIDFDCSPRSDYAYFESTYLPDVEGYFRRLSEFSKLLVKLDFEAFDNYQDTSA</sequence>
<evidence type="ECO:0000259" key="1">
    <source>
        <dbReference type="PROSITE" id="PS50181"/>
    </source>
</evidence>
<dbReference type="SUPFAM" id="SSF81383">
    <property type="entry name" value="F-box domain"/>
    <property type="match status" value="1"/>
</dbReference>
<dbReference type="Gene3D" id="3.80.10.10">
    <property type="entry name" value="Ribonuclease Inhibitor"/>
    <property type="match status" value="1"/>
</dbReference>